<dbReference type="InterPro" id="IPR058038">
    <property type="entry name" value="BREX_BrxC_wHTH"/>
</dbReference>
<organism evidence="6 7">
    <name type="scientific">Schleiferilactobacillus shenzhenensis LY-73</name>
    <dbReference type="NCBI Taxonomy" id="1231336"/>
    <lineage>
        <taxon>Bacteria</taxon>
        <taxon>Bacillati</taxon>
        <taxon>Bacillota</taxon>
        <taxon>Bacilli</taxon>
        <taxon>Lactobacillales</taxon>
        <taxon>Lactobacillaceae</taxon>
        <taxon>Schleiferilactobacillus</taxon>
    </lineage>
</organism>
<evidence type="ECO:0000259" key="4">
    <source>
        <dbReference type="Pfam" id="PF25792"/>
    </source>
</evidence>
<dbReference type="InterPro" id="IPR011646">
    <property type="entry name" value="KAP_P-loop"/>
</dbReference>
<dbReference type="InterPro" id="IPR058037">
    <property type="entry name" value="BREX_BrxC_helical"/>
</dbReference>
<dbReference type="Pfam" id="PF25792">
    <property type="entry name" value="BREX_BrxC_helical"/>
    <property type="match status" value="1"/>
</dbReference>
<gene>
    <name evidence="6" type="ORF">L248_1836</name>
</gene>
<evidence type="ECO:0000313" key="7">
    <source>
        <dbReference type="Proteomes" id="UP000030647"/>
    </source>
</evidence>
<evidence type="ECO:0000259" key="3">
    <source>
        <dbReference type="Pfam" id="PF25791"/>
    </source>
</evidence>
<dbReference type="RefSeq" id="WP_022528703.1">
    <property type="nucleotide sequence ID" value="NZ_KI271584.1"/>
</dbReference>
<dbReference type="InterPro" id="IPR058036">
    <property type="entry name" value="BREX_BrxC_4th"/>
</dbReference>
<dbReference type="OrthoDB" id="3201900at2"/>
<dbReference type="Proteomes" id="UP000030647">
    <property type="component" value="Unassembled WGS sequence"/>
</dbReference>
<dbReference type="eggNOG" id="COG1293">
    <property type="taxonomic scope" value="Bacteria"/>
</dbReference>
<dbReference type="EMBL" id="KI271584">
    <property type="protein sequence ID" value="ERL65760.1"/>
    <property type="molecule type" value="Genomic_DNA"/>
</dbReference>
<feature type="domain" description="Probable ATP-binding protein BrxC alpha-helical" evidence="4">
    <location>
        <begin position="878"/>
        <end position="1001"/>
    </location>
</feature>
<dbReference type="NCBIfam" id="NF033441">
    <property type="entry name" value="BREX_BrxC"/>
    <property type="match status" value="1"/>
</dbReference>
<dbReference type="InterPro" id="IPR047679">
    <property type="entry name" value="BREX_BrxC"/>
</dbReference>
<dbReference type="InterPro" id="IPR027417">
    <property type="entry name" value="P-loop_NTPase"/>
</dbReference>
<feature type="domain" description="Probable ATP-binding protein BrxC 4th six-stranded beta-sheet" evidence="5">
    <location>
        <begin position="563"/>
        <end position="739"/>
    </location>
</feature>
<feature type="region of interest" description="Disordered" evidence="1">
    <location>
        <begin position="1139"/>
        <end position="1161"/>
    </location>
</feature>
<evidence type="ECO:0000259" key="5">
    <source>
        <dbReference type="Pfam" id="PF25796"/>
    </source>
</evidence>
<protein>
    <submittedName>
        <fullName evidence="6">Uncharacterized protein</fullName>
    </submittedName>
</protein>
<sequence length="1217" mass="137988">MKIRDLFVKPINRSIQGVIKVGQDDDANVHQELEEYVVTRELKGHFDDFFAAYEKSIDQDTDEMGVWISGFFGSGKSHFLKILSYLLENRTVDGKTAVAYFQDKIHDQMTINRMLRAAQQPTDVVLFNIDSKAQTGAKNDENAIISVFLQVFNEMQGFSSTNFWIAEMERQLSAQSKYDAFQEAFMGLDNGHADWKTVRDQAVFKKNTIKNALVQVGFLEEGDAQGFIDQLTKPYAISIEKFADMVEKYIQESRRRVVFLVDEVGQFVGESTSRMLNLQTVVEDLGAATRGKAWVVVTSQQAINDITDKISGQDFSKIQGRFTTRINMSSANVDEVIRQRLLEKTAPAKQQLTADYDANSAYLKNVIDFDDGVDRKKFSSGDDFARNYPFVPYQFNLLQDVLTAVRTHGSDGKHLSEGARSMLSLFQESAEAVMDKDDTALVPFSLFFEGLKQFLDHTHSIVIQHALDNDTLNPSKEDNPFPIQVLKALFMVKYLDNFKATKNNIVTLMINAVDVDRPALEKKVDAALAALREQRFVEKNFDTYEFLTDAEQDVNDAINKQEASTSDLEKSLGDYIFGTSEGITNKYTYPKLKGRYNFTLNEYVDDYPIGLPRNRMSIRVVTPLDDRNSREEANLILLSTAENQFNLVIDLPPEDDYLEMLRRAVRINNFLLGAGTHLDDRFTLIQNQRSAERAQLITEVRSKIISALEDPETNIYVAGHKIESGKDFQGRLDDGLKVLVDNTYRQLSLIDAAKSASDISQLLDRNGSMAVTTTENQGAVQEVYNWLQRTIQSNPHVTLQAVLARFRDLPYGYIDDDVEWLVAKLMVDGKIQVKMQDEVLSPVNPEYTAQTITNYLTKKQYAEKISIQVKKDISPAALRDMKEIADKVFNKRSWSETQPDLMAAELKKKIQADLDILTSYERKDQNYPGHDLLQQGIQMFNKLLVANESDGFYKQIHAMYGDLLDWSDNMEDRGIKDFYLNQKQQDIWDNGLSDLRRFKASRDFLTSADLTQDQEKLSQLLSGNRAGHAIQEIAEFHDDFVEKFSQIMDDSMKQVTAEIEGYQKQAEERIANSSVGDAFKERRRRELTESIGRIKQEAAAAPDLTQLVAKPTAASALLTRITNKLEAEEKRLADLVVTPPVIDPGSGTGSTVTPPLPDHPDKPVPPIIRTKYIKPSQLPIAQEWSISNQEDVDRYVAELRQALLDQLGQDQITKFTL</sequence>
<dbReference type="STRING" id="1231336.L248_1836"/>
<evidence type="ECO:0000256" key="1">
    <source>
        <dbReference type="SAM" id="MobiDB-lite"/>
    </source>
</evidence>
<dbReference type="AlphaFoldDB" id="U4TQN9"/>
<reference evidence="7" key="1">
    <citation type="journal article" date="2013" name="Genome Announc.">
        <title>Whole-Genome Sequencing of Lactobacillus shenzhenensis Strain LY-73T.</title>
        <authorList>
            <person name="Lin Z."/>
            <person name="Liu Z."/>
            <person name="Yang R."/>
            <person name="Zou Y."/>
            <person name="Wan D."/>
            <person name="Chen J."/>
            <person name="Guo M."/>
            <person name="Zhao J."/>
            <person name="Fang C."/>
            <person name="Yang R."/>
            <person name="Liu F."/>
        </authorList>
    </citation>
    <scope>NUCLEOTIDE SEQUENCE [LARGE SCALE GENOMIC DNA]</scope>
    <source>
        <strain evidence="7">LY-73</strain>
    </source>
</reference>
<accession>U4TQN9</accession>
<proteinExistence type="predicted"/>
<dbReference type="HOGENOM" id="CLU_007924_0_0_9"/>
<dbReference type="SUPFAM" id="SSF52540">
    <property type="entry name" value="P-loop containing nucleoside triphosphate hydrolases"/>
    <property type="match status" value="1"/>
</dbReference>
<feature type="domain" description="KAP NTPase" evidence="2">
    <location>
        <begin position="49"/>
        <end position="285"/>
    </location>
</feature>
<evidence type="ECO:0000259" key="2">
    <source>
        <dbReference type="Pfam" id="PF07693"/>
    </source>
</evidence>
<dbReference type="Pfam" id="PF07693">
    <property type="entry name" value="KAP_NTPase"/>
    <property type="match status" value="1"/>
</dbReference>
<feature type="domain" description="Probable ATP-binding protein BrxC winged helix-turn-helix" evidence="3">
    <location>
        <begin position="754"/>
        <end position="870"/>
    </location>
</feature>
<dbReference type="Pfam" id="PF25796">
    <property type="entry name" value="BREX_BrxC_4th"/>
    <property type="match status" value="1"/>
</dbReference>
<dbReference type="Pfam" id="PF25791">
    <property type="entry name" value="WHD_BREX_BrxC"/>
    <property type="match status" value="1"/>
</dbReference>
<keyword evidence="7" id="KW-1185">Reference proteome</keyword>
<evidence type="ECO:0000313" key="6">
    <source>
        <dbReference type="EMBL" id="ERL65760.1"/>
    </source>
</evidence>
<name>U4TQN9_9LACO</name>